<dbReference type="EMBL" id="MU004360">
    <property type="protein sequence ID" value="KAF2654707.1"/>
    <property type="molecule type" value="Genomic_DNA"/>
</dbReference>
<organism evidence="1 2">
    <name type="scientific">Lophiostoma macrostomum CBS 122681</name>
    <dbReference type="NCBI Taxonomy" id="1314788"/>
    <lineage>
        <taxon>Eukaryota</taxon>
        <taxon>Fungi</taxon>
        <taxon>Dikarya</taxon>
        <taxon>Ascomycota</taxon>
        <taxon>Pezizomycotina</taxon>
        <taxon>Dothideomycetes</taxon>
        <taxon>Pleosporomycetidae</taxon>
        <taxon>Pleosporales</taxon>
        <taxon>Lophiostomataceae</taxon>
        <taxon>Lophiostoma</taxon>
    </lineage>
</organism>
<name>A0A6A6T5Y7_9PLEO</name>
<keyword evidence="2" id="KW-1185">Reference proteome</keyword>
<accession>A0A6A6T5Y7</accession>
<proteinExistence type="predicted"/>
<dbReference type="AlphaFoldDB" id="A0A6A6T5Y7"/>
<protein>
    <submittedName>
        <fullName evidence="1">Uncharacterized protein</fullName>
    </submittedName>
</protein>
<sequence>MSRLPGARDIPAENPRRNLLGTFLLGELPTGIEWICVAPPHEHLISRRIWGVETFLTWEDANGARHTIEYVTIEFPVHVYQTPSRFDFEFVFEPDTSRSWSFQLPERAMLPVRQECITHELELLLMFRDSFAGTVALDPGSTCIRVPPTPSP</sequence>
<dbReference type="Proteomes" id="UP000799324">
    <property type="component" value="Unassembled WGS sequence"/>
</dbReference>
<evidence type="ECO:0000313" key="2">
    <source>
        <dbReference type="Proteomes" id="UP000799324"/>
    </source>
</evidence>
<gene>
    <name evidence="1" type="ORF">K491DRAFT_716952</name>
</gene>
<evidence type="ECO:0000313" key="1">
    <source>
        <dbReference type="EMBL" id="KAF2654707.1"/>
    </source>
</evidence>
<reference evidence="1" key="1">
    <citation type="journal article" date="2020" name="Stud. Mycol.">
        <title>101 Dothideomycetes genomes: a test case for predicting lifestyles and emergence of pathogens.</title>
        <authorList>
            <person name="Haridas S."/>
            <person name="Albert R."/>
            <person name="Binder M."/>
            <person name="Bloem J."/>
            <person name="Labutti K."/>
            <person name="Salamov A."/>
            <person name="Andreopoulos B."/>
            <person name="Baker S."/>
            <person name="Barry K."/>
            <person name="Bills G."/>
            <person name="Bluhm B."/>
            <person name="Cannon C."/>
            <person name="Castanera R."/>
            <person name="Culley D."/>
            <person name="Daum C."/>
            <person name="Ezra D."/>
            <person name="Gonzalez J."/>
            <person name="Henrissat B."/>
            <person name="Kuo A."/>
            <person name="Liang C."/>
            <person name="Lipzen A."/>
            <person name="Lutzoni F."/>
            <person name="Magnuson J."/>
            <person name="Mondo S."/>
            <person name="Nolan M."/>
            <person name="Ohm R."/>
            <person name="Pangilinan J."/>
            <person name="Park H.-J."/>
            <person name="Ramirez L."/>
            <person name="Alfaro M."/>
            <person name="Sun H."/>
            <person name="Tritt A."/>
            <person name="Yoshinaga Y."/>
            <person name="Zwiers L.-H."/>
            <person name="Turgeon B."/>
            <person name="Goodwin S."/>
            <person name="Spatafora J."/>
            <person name="Crous P."/>
            <person name="Grigoriev I."/>
        </authorList>
    </citation>
    <scope>NUCLEOTIDE SEQUENCE</scope>
    <source>
        <strain evidence="1">CBS 122681</strain>
    </source>
</reference>